<sequence>MTVRSSLVRRRAMGLTVLLLGAAATTACSPGGGAAAVVDGRAVPVADLQAAAGELGPYLDGATPSSLLLVLVAEPTVTEVAAENGVAVSEQEAEQQLAAVVADDPEAPDFGPAAVTVARFSLLQQELGQLPDAEEVQADILSRLRDLDIDVNPRYGELDFDRGGIAPVEHPWLVPEAP</sequence>
<name>A0A512DDV3_9CELL</name>
<accession>A0A512DDV3</accession>
<proteinExistence type="predicted"/>
<organism evidence="2 3">
    <name type="scientific">Cellulomonas aerilata</name>
    <dbReference type="NCBI Taxonomy" id="515326"/>
    <lineage>
        <taxon>Bacteria</taxon>
        <taxon>Bacillati</taxon>
        <taxon>Actinomycetota</taxon>
        <taxon>Actinomycetes</taxon>
        <taxon>Micrococcales</taxon>
        <taxon>Cellulomonadaceae</taxon>
        <taxon>Cellulomonas</taxon>
    </lineage>
</organism>
<comment type="caution">
    <text evidence="2">The sequence shown here is derived from an EMBL/GenBank/DDBJ whole genome shotgun (WGS) entry which is preliminary data.</text>
</comment>
<protein>
    <recommendedName>
        <fullName evidence="4">Lipoprotein</fullName>
    </recommendedName>
</protein>
<reference evidence="2 3" key="1">
    <citation type="submission" date="2019-07" db="EMBL/GenBank/DDBJ databases">
        <title>Whole genome shotgun sequence of Cellulomonas aerilata NBRC 106308.</title>
        <authorList>
            <person name="Hosoyama A."/>
            <person name="Uohara A."/>
            <person name="Ohji S."/>
            <person name="Ichikawa N."/>
        </authorList>
    </citation>
    <scope>NUCLEOTIDE SEQUENCE [LARGE SCALE GENOMIC DNA]</scope>
    <source>
        <strain evidence="2 3">NBRC 106308</strain>
    </source>
</reference>
<feature type="signal peptide" evidence="1">
    <location>
        <begin position="1"/>
        <end position="29"/>
    </location>
</feature>
<dbReference type="RefSeq" id="WP_146904659.1">
    <property type="nucleotide sequence ID" value="NZ_BAAARM010000004.1"/>
</dbReference>
<feature type="chain" id="PRO_5021841262" description="Lipoprotein" evidence="1">
    <location>
        <begin position="30"/>
        <end position="178"/>
    </location>
</feature>
<dbReference type="AlphaFoldDB" id="A0A512DDV3"/>
<dbReference type="InterPro" id="IPR006311">
    <property type="entry name" value="TAT_signal"/>
</dbReference>
<evidence type="ECO:0000313" key="3">
    <source>
        <dbReference type="Proteomes" id="UP000321181"/>
    </source>
</evidence>
<dbReference type="EMBL" id="BJYY01000015">
    <property type="protein sequence ID" value="GEO34649.1"/>
    <property type="molecule type" value="Genomic_DNA"/>
</dbReference>
<dbReference type="OrthoDB" id="4870416at2"/>
<evidence type="ECO:0000256" key="1">
    <source>
        <dbReference type="SAM" id="SignalP"/>
    </source>
</evidence>
<keyword evidence="1" id="KW-0732">Signal</keyword>
<evidence type="ECO:0000313" key="2">
    <source>
        <dbReference type="EMBL" id="GEO34649.1"/>
    </source>
</evidence>
<keyword evidence="3" id="KW-1185">Reference proteome</keyword>
<dbReference type="Proteomes" id="UP000321181">
    <property type="component" value="Unassembled WGS sequence"/>
</dbReference>
<gene>
    <name evidence="2" type="ORF">CAE01nite_23740</name>
</gene>
<dbReference type="PROSITE" id="PS51257">
    <property type="entry name" value="PROKAR_LIPOPROTEIN"/>
    <property type="match status" value="1"/>
</dbReference>
<evidence type="ECO:0008006" key="4">
    <source>
        <dbReference type="Google" id="ProtNLM"/>
    </source>
</evidence>
<dbReference type="PROSITE" id="PS51318">
    <property type="entry name" value="TAT"/>
    <property type="match status" value="1"/>
</dbReference>